<dbReference type="AlphaFoldDB" id="A0AAN9R7B8"/>
<accession>A0AAN9R7B8</accession>
<evidence type="ECO:0000313" key="1">
    <source>
        <dbReference type="EMBL" id="KAK7361881.1"/>
    </source>
</evidence>
<keyword evidence="2" id="KW-1185">Reference proteome</keyword>
<organism evidence="1 2">
    <name type="scientific">Canavalia gladiata</name>
    <name type="common">Sword bean</name>
    <name type="synonym">Dolichos gladiatus</name>
    <dbReference type="NCBI Taxonomy" id="3824"/>
    <lineage>
        <taxon>Eukaryota</taxon>
        <taxon>Viridiplantae</taxon>
        <taxon>Streptophyta</taxon>
        <taxon>Embryophyta</taxon>
        <taxon>Tracheophyta</taxon>
        <taxon>Spermatophyta</taxon>
        <taxon>Magnoliopsida</taxon>
        <taxon>eudicotyledons</taxon>
        <taxon>Gunneridae</taxon>
        <taxon>Pentapetalae</taxon>
        <taxon>rosids</taxon>
        <taxon>fabids</taxon>
        <taxon>Fabales</taxon>
        <taxon>Fabaceae</taxon>
        <taxon>Papilionoideae</taxon>
        <taxon>50 kb inversion clade</taxon>
        <taxon>NPAAA clade</taxon>
        <taxon>indigoferoid/millettioid clade</taxon>
        <taxon>Phaseoleae</taxon>
        <taxon>Canavalia</taxon>
    </lineage>
</organism>
<protein>
    <submittedName>
        <fullName evidence="1">Uncharacterized protein</fullName>
    </submittedName>
</protein>
<sequence length="78" mass="8994">MYKKRSLTVTKLQGTTHPSGLTLEFQDKNECSQYNFHINPGIRSDKSSDTQSFAKLSSWFEIPDLLTPMFISQIILWP</sequence>
<reference evidence="1 2" key="1">
    <citation type="submission" date="2024-01" db="EMBL/GenBank/DDBJ databases">
        <title>The genomes of 5 underutilized Papilionoideae crops provide insights into root nodulation and disease resistanc.</title>
        <authorList>
            <person name="Jiang F."/>
        </authorList>
    </citation>
    <scope>NUCLEOTIDE SEQUENCE [LARGE SCALE GENOMIC DNA]</scope>
    <source>
        <strain evidence="1">LVBAO_FW01</strain>
        <tissue evidence="1">Leaves</tissue>
    </source>
</reference>
<dbReference type="Proteomes" id="UP001367508">
    <property type="component" value="Unassembled WGS sequence"/>
</dbReference>
<evidence type="ECO:0000313" key="2">
    <source>
        <dbReference type="Proteomes" id="UP001367508"/>
    </source>
</evidence>
<gene>
    <name evidence="1" type="ORF">VNO77_03970</name>
</gene>
<comment type="caution">
    <text evidence="1">The sequence shown here is derived from an EMBL/GenBank/DDBJ whole genome shotgun (WGS) entry which is preliminary data.</text>
</comment>
<name>A0AAN9R7B8_CANGL</name>
<proteinExistence type="predicted"/>
<dbReference type="EMBL" id="JAYMYQ010000001">
    <property type="protein sequence ID" value="KAK7361881.1"/>
    <property type="molecule type" value="Genomic_DNA"/>
</dbReference>